<gene>
    <name evidence="1" type="ORF">AABB24_029967</name>
</gene>
<accession>A0ABD2S0Z1</accession>
<dbReference type="AlphaFoldDB" id="A0ABD2S0Z1"/>
<evidence type="ECO:0000313" key="1">
    <source>
        <dbReference type="EMBL" id="KAL3337590.1"/>
    </source>
</evidence>
<reference evidence="1 2" key="1">
    <citation type="submission" date="2024-05" db="EMBL/GenBank/DDBJ databases">
        <title>De novo assembly of an allotetraploid wild potato.</title>
        <authorList>
            <person name="Hosaka A.J."/>
        </authorList>
    </citation>
    <scope>NUCLEOTIDE SEQUENCE [LARGE SCALE GENOMIC DNA]</scope>
    <source>
        <tissue evidence="1">Young leaves</tissue>
    </source>
</reference>
<sequence length="130" mass="14655">MCLEVNKYGLYCREKGLYICVEVNKEEMRHLFSHLVQDNPRLNVQDIPRCAGSMLALTIDAISSRALEGQNLPQSFGSPHALVLLKTIKTNVIGMLNSLGLAKDLEQGLNHFLSVLCFWYCRSLPHHVCI</sequence>
<protein>
    <submittedName>
        <fullName evidence="1">Uncharacterized protein</fullName>
    </submittedName>
</protein>
<keyword evidence="2" id="KW-1185">Reference proteome</keyword>
<name>A0ABD2S0Z1_9SOLN</name>
<proteinExistence type="predicted"/>
<comment type="caution">
    <text evidence="1">The sequence shown here is derived from an EMBL/GenBank/DDBJ whole genome shotgun (WGS) entry which is preliminary data.</text>
</comment>
<dbReference type="Proteomes" id="UP001627284">
    <property type="component" value="Unassembled WGS sequence"/>
</dbReference>
<dbReference type="EMBL" id="JBJKTR010000017">
    <property type="protein sequence ID" value="KAL3337590.1"/>
    <property type="molecule type" value="Genomic_DNA"/>
</dbReference>
<evidence type="ECO:0000313" key="2">
    <source>
        <dbReference type="Proteomes" id="UP001627284"/>
    </source>
</evidence>
<organism evidence="1 2">
    <name type="scientific">Solanum stoloniferum</name>
    <dbReference type="NCBI Taxonomy" id="62892"/>
    <lineage>
        <taxon>Eukaryota</taxon>
        <taxon>Viridiplantae</taxon>
        <taxon>Streptophyta</taxon>
        <taxon>Embryophyta</taxon>
        <taxon>Tracheophyta</taxon>
        <taxon>Spermatophyta</taxon>
        <taxon>Magnoliopsida</taxon>
        <taxon>eudicotyledons</taxon>
        <taxon>Gunneridae</taxon>
        <taxon>Pentapetalae</taxon>
        <taxon>asterids</taxon>
        <taxon>lamiids</taxon>
        <taxon>Solanales</taxon>
        <taxon>Solanaceae</taxon>
        <taxon>Solanoideae</taxon>
        <taxon>Solaneae</taxon>
        <taxon>Solanum</taxon>
    </lineage>
</organism>